<dbReference type="Proteomes" id="UP000092460">
    <property type="component" value="Unassembled WGS sequence"/>
</dbReference>
<reference evidence="2" key="2">
    <citation type="submission" date="2020-05" db="UniProtKB">
        <authorList>
            <consortium name="EnsemblMetazoa"/>
        </authorList>
    </citation>
    <scope>IDENTIFICATION</scope>
    <source>
        <strain evidence="2">IAEA</strain>
    </source>
</reference>
<dbReference type="GO" id="GO:0005730">
    <property type="term" value="C:nucleolus"/>
    <property type="evidence" value="ECO:0007669"/>
    <property type="project" value="TreeGrafter"/>
</dbReference>
<dbReference type="GO" id="GO:0008988">
    <property type="term" value="F:rRNA (adenine-N6-)-methyltransferase activity"/>
    <property type="evidence" value="ECO:0007669"/>
    <property type="project" value="InterPro"/>
</dbReference>
<dbReference type="GO" id="GO:0005737">
    <property type="term" value="C:cytoplasm"/>
    <property type="evidence" value="ECO:0007669"/>
    <property type="project" value="TreeGrafter"/>
</dbReference>
<dbReference type="InterPro" id="IPR039846">
    <property type="entry name" value="ZCCHC4"/>
</dbReference>
<organism evidence="2 3">
    <name type="scientific">Glossina palpalis gambiensis</name>
    <dbReference type="NCBI Taxonomy" id="67801"/>
    <lineage>
        <taxon>Eukaryota</taxon>
        <taxon>Metazoa</taxon>
        <taxon>Ecdysozoa</taxon>
        <taxon>Arthropoda</taxon>
        <taxon>Hexapoda</taxon>
        <taxon>Insecta</taxon>
        <taxon>Pterygota</taxon>
        <taxon>Neoptera</taxon>
        <taxon>Endopterygota</taxon>
        <taxon>Diptera</taxon>
        <taxon>Brachycera</taxon>
        <taxon>Muscomorpha</taxon>
        <taxon>Hippoboscoidea</taxon>
        <taxon>Glossinidae</taxon>
        <taxon>Glossina</taxon>
    </lineage>
</organism>
<reference evidence="3" key="1">
    <citation type="submission" date="2015-01" db="EMBL/GenBank/DDBJ databases">
        <authorList>
            <person name="Aksoy S."/>
            <person name="Warren W."/>
            <person name="Wilson R.K."/>
        </authorList>
    </citation>
    <scope>NUCLEOTIDE SEQUENCE [LARGE SCALE GENOMIC DNA]</scope>
    <source>
        <strain evidence="3">IAEA</strain>
    </source>
</reference>
<protein>
    <submittedName>
        <fullName evidence="2">Uncharacterized protein</fullName>
    </submittedName>
</protein>
<proteinExistence type="predicted"/>
<dbReference type="PANTHER" id="PTHR13493">
    <property type="entry name" value="ZINC FINGER CCHC DOMAIN-CONTAINING"/>
    <property type="match status" value="1"/>
</dbReference>
<dbReference type="PANTHER" id="PTHR13493:SF3">
    <property type="entry name" value="RRNA N6-ADENOSINE-METHYLTRANSFERASE ZCCHC4"/>
    <property type="match status" value="1"/>
</dbReference>
<evidence type="ECO:0000313" key="3">
    <source>
        <dbReference type="Proteomes" id="UP000092460"/>
    </source>
</evidence>
<feature type="compositionally biased region" description="Acidic residues" evidence="1">
    <location>
        <begin position="21"/>
        <end position="33"/>
    </location>
</feature>
<sequence>MYKHCRSQSHAACQRGIEVPPDADDGLSDQDADPEFRTQSTEQSDKLLINCEGETRHPHCPHGPTLLVYMKDEDLEEGFYACAAFRDRKLCNYHVPEKYKLLRKMVSLSTIFVIERSYLTHLKNWKFSLFKY</sequence>
<keyword evidence="3" id="KW-1185">Reference proteome</keyword>
<evidence type="ECO:0000313" key="2">
    <source>
        <dbReference type="EnsemblMetazoa" id="GPPI029884-PA"/>
    </source>
</evidence>
<name>A0A1B0BH43_9MUSC</name>
<feature type="region of interest" description="Disordered" evidence="1">
    <location>
        <begin position="16"/>
        <end position="44"/>
    </location>
</feature>
<dbReference type="EMBL" id="JXJN01014178">
    <property type="status" value="NOT_ANNOTATED_CDS"/>
    <property type="molecule type" value="Genomic_DNA"/>
</dbReference>
<dbReference type="STRING" id="67801.A0A1B0BH43"/>
<evidence type="ECO:0000256" key="1">
    <source>
        <dbReference type="SAM" id="MobiDB-lite"/>
    </source>
</evidence>
<dbReference type="EnsemblMetazoa" id="GPPI029884-RA">
    <property type="protein sequence ID" value="GPPI029884-PA"/>
    <property type="gene ID" value="GPPI029884"/>
</dbReference>
<accession>A0A1B0BH43</accession>
<dbReference type="VEuPathDB" id="VectorBase:GPPI029884"/>
<dbReference type="AlphaFoldDB" id="A0A1B0BH43"/>